<reference evidence="2 3" key="1">
    <citation type="journal article" date="2014" name="PLoS Genet.">
        <title>Phylogenetically driven sequencing of extremely halophilic archaea reveals strategies for static and dynamic osmo-response.</title>
        <authorList>
            <person name="Becker E.A."/>
            <person name="Seitzer P.M."/>
            <person name="Tritt A."/>
            <person name="Larsen D."/>
            <person name="Krusor M."/>
            <person name="Yao A.I."/>
            <person name="Wu D."/>
            <person name="Madern D."/>
            <person name="Eisen J.A."/>
            <person name="Darling A.E."/>
            <person name="Facciotti M.T."/>
        </authorList>
    </citation>
    <scope>NUCLEOTIDE SEQUENCE [LARGE SCALE GENOMIC DNA]</scope>
    <source>
        <strain evidence="2 3">DSM 1307</strain>
    </source>
</reference>
<proteinExistence type="predicted"/>
<keyword evidence="3" id="KW-1185">Reference proteome</keyword>
<dbReference type="AlphaFoldDB" id="M0MHG1"/>
<dbReference type="PATRIC" id="fig|931277.6.peg.1513"/>
<sequence length="238" mass="27123">MTDKQLTEAEAQEFLTLLEKVESDMDRAFSEASEQVFGEEDGDDSFKEQWGAPVSTVYVEETRRKLREFVEHTYLRDTPHGGRSEDETTVLDPQDEYTVEIADEIEDDMAKITREMELSDDKDEAPSELKELVGENADAGKPILRPPLDSDEIETIEDERHRALAWDLDAIATAYNYATDPLLPDLARDDAEAWIDGEEKDQLEEACSLLDNTYSHLYDRIGTELEQYEISEEGEGTD</sequence>
<comment type="caution">
    <text evidence="2">The sequence shown here is derived from an EMBL/GenBank/DDBJ whole genome shotgun (WGS) entry which is preliminary data.</text>
</comment>
<organism evidence="2 3">
    <name type="scientific">Halococcus morrhuae DSM 1307</name>
    <dbReference type="NCBI Taxonomy" id="931277"/>
    <lineage>
        <taxon>Archaea</taxon>
        <taxon>Methanobacteriati</taxon>
        <taxon>Methanobacteriota</taxon>
        <taxon>Stenosarchaea group</taxon>
        <taxon>Halobacteria</taxon>
        <taxon>Halobacteriales</taxon>
        <taxon>Halococcaceae</taxon>
        <taxon>Halococcus</taxon>
    </lineage>
</organism>
<dbReference type="OrthoDB" id="373511at2157"/>
<gene>
    <name evidence="2" type="ORF">C448_07729</name>
</gene>
<dbReference type="RefSeq" id="WP_004053494.1">
    <property type="nucleotide sequence ID" value="NZ_AOMC01000100.1"/>
</dbReference>
<evidence type="ECO:0000313" key="2">
    <source>
        <dbReference type="EMBL" id="EMA45167.1"/>
    </source>
</evidence>
<evidence type="ECO:0000313" key="3">
    <source>
        <dbReference type="Proteomes" id="UP000011568"/>
    </source>
</evidence>
<dbReference type="Proteomes" id="UP000011568">
    <property type="component" value="Unassembled WGS sequence"/>
</dbReference>
<name>M0MHG1_HALMO</name>
<dbReference type="EMBL" id="AOMC01000100">
    <property type="protein sequence ID" value="EMA45167.1"/>
    <property type="molecule type" value="Genomic_DNA"/>
</dbReference>
<dbReference type="eggNOG" id="ENOG502N5F0">
    <property type="taxonomic scope" value="Archaea"/>
</dbReference>
<feature type="region of interest" description="Disordered" evidence="1">
    <location>
        <begin position="29"/>
        <end position="49"/>
    </location>
</feature>
<protein>
    <submittedName>
        <fullName evidence="2">Uncharacterized protein</fullName>
    </submittedName>
</protein>
<evidence type="ECO:0000256" key="1">
    <source>
        <dbReference type="SAM" id="MobiDB-lite"/>
    </source>
</evidence>
<accession>M0MHG1</accession>